<dbReference type="NCBIfam" id="TIGR00401">
    <property type="entry name" value="msrA"/>
    <property type="match status" value="1"/>
</dbReference>
<evidence type="ECO:0000313" key="7">
    <source>
        <dbReference type="Proteomes" id="UP000008392"/>
    </source>
</evidence>
<comment type="function">
    <text evidence="4">Has an important function as a repair enzyme for proteins that have been inactivated by oxidation. Catalyzes the reversible oxidation-reduction of methionine sulfoxide in proteins to methionine.</text>
</comment>
<dbReference type="GO" id="GO:0033744">
    <property type="term" value="F:L-methionine:thioredoxin-disulfide S-oxidoreductase activity"/>
    <property type="evidence" value="ECO:0007669"/>
    <property type="project" value="RHEA"/>
</dbReference>
<dbReference type="HOGENOM" id="CLU_031040_10_0_4"/>
<keyword evidence="1 4" id="KW-0560">Oxidoreductase</keyword>
<feature type="active site" evidence="4">
    <location>
        <position position="129"/>
    </location>
</feature>
<evidence type="ECO:0000256" key="3">
    <source>
        <dbReference type="ARBA" id="ARBA00048782"/>
    </source>
</evidence>
<dbReference type="InterPro" id="IPR036509">
    <property type="entry name" value="Met_Sox_Rdtase_MsrA_sf"/>
</dbReference>
<evidence type="ECO:0000256" key="2">
    <source>
        <dbReference type="ARBA" id="ARBA00047806"/>
    </source>
</evidence>
<dbReference type="InterPro" id="IPR002569">
    <property type="entry name" value="Met_Sox_Rdtase_MsrA_dom"/>
</dbReference>
<reference evidence="6 7" key="5">
    <citation type="journal article" date="2011" name="ISME J.">
        <title>Dual transcriptional profiling of a bacterial/fungal confrontation: Collimonas fungivorans versus Aspergillus niger.</title>
        <authorList>
            <person name="Mela F."/>
            <person name="Fritsche K."/>
            <person name="de Boer W."/>
            <person name="van Veen J.A."/>
            <person name="de Graaff L.H."/>
            <person name="van den Berg M."/>
            <person name="Leveau J.H."/>
        </authorList>
    </citation>
    <scope>NUCLEOTIDE SEQUENCE [LARGE SCALE GENOMIC DNA]</scope>
    <source>
        <strain evidence="6 7">Ter331</strain>
    </source>
</reference>
<dbReference type="PANTHER" id="PTHR43774:SF1">
    <property type="entry name" value="PEPTIDE METHIONINE SULFOXIDE REDUCTASE MSRA 2"/>
    <property type="match status" value="1"/>
</dbReference>
<keyword evidence="7" id="KW-1185">Reference proteome</keyword>
<dbReference type="STRING" id="1005048.CFU_1483"/>
<accession>G0ABA9</accession>
<dbReference type="Pfam" id="PF01625">
    <property type="entry name" value="PMSR"/>
    <property type="match status" value="1"/>
</dbReference>
<dbReference type="HAMAP" id="MF_01401">
    <property type="entry name" value="MsrA"/>
    <property type="match status" value="1"/>
</dbReference>
<reference evidence="6 7" key="1">
    <citation type="journal article" date="2004" name="Environ. Microbiol.">
        <title>Phylogeny-function analysis of (meta)genomic libraries: screening for expression of ribosomal RNA genes by large-insert library fluorescent in situ hybridization (LIL-FISH).</title>
        <authorList>
            <person name="Leveau J.H."/>
            <person name="Gerards S."/>
            <person name="de Boer W."/>
            <person name="van Veen J.A."/>
        </authorList>
    </citation>
    <scope>NUCLEOTIDE SEQUENCE [LARGE SCALE GENOMIC DNA]</scope>
    <source>
        <strain evidence="6 7">Ter331</strain>
    </source>
</reference>
<evidence type="ECO:0000256" key="4">
    <source>
        <dbReference type="HAMAP-Rule" id="MF_01401"/>
    </source>
</evidence>
<evidence type="ECO:0000256" key="1">
    <source>
        <dbReference type="ARBA" id="ARBA00023002"/>
    </source>
</evidence>
<dbReference type="PANTHER" id="PTHR43774">
    <property type="entry name" value="PEPTIDE METHIONINE SULFOXIDE REDUCTASE"/>
    <property type="match status" value="1"/>
</dbReference>
<evidence type="ECO:0000313" key="6">
    <source>
        <dbReference type="EMBL" id="AEK61315.1"/>
    </source>
</evidence>
<gene>
    <name evidence="4 6" type="primary">msrA</name>
    <name evidence="6" type="ordered locus">CFU_1483</name>
</gene>
<name>G0ABA9_COLFT</name>
<comment type="catalytic activity">
    <reaction evidence="2 4">
        <text>L-methionyl-[protein] + [thioredoxin]-disulfide + H2O = L-methionyl-(S)-S-oxide-[protein] + [thioredoxin]-dithiol</text>
        <dbReference type="Rhea" id="RHEA:14217"/>
        <dbReference type="Rhea" id="RHEA-COMP:10698"/>
        <dbReference type="Rhea" id="RHEA-COMP:10700"/>
        <dbReference type="Rhea" id="RHEA-COMP:12313"/>
        <dbReference type="Rhea" id="RHEA-COMP:12315"/>
        <dbReference type="ChEBI" id="CHEBI:15377"/>
        <dbReference type="ChEBI" id="CHEBI:16044"/>
        <dbReference type="ChEBI" id="CHEBI:29950"/>
        <dbReference type="ChEBI" id="CHEBI:44120"/>
        <dbReference type="ChEBI" id="CHEBI:50058"/>
        <dbReference type="EC" id="1.8.4.11"/>
    </reaction>
</comment>
<feature type="domain" description="Peptide methionine sulphoxide reductase MsrA" evidence="5">
    <location>
        <begin position="122"/>
        <end position="271"/>
    </location>
</feature>
<reference evidence="6 7" key="2">
    <citation type="journal article" date="2006" name="J. Microbiol. Methods">
        <title>Genomic flank-sequencing of plasposon insertion sites for rapid identification of functional genes.</title>
        <authorList>
            <person name="Leveau J.H."/>
            <person name="Gerards S."/>
            <person name="Fritsche K."/>
            <person name="Zondag G."/>
            <person name="van Veen J.A."/>
        </authorList>
    </citation>
    <scope>NUCLEOTIDE SEQUENCE [LARGE SCALE GENOMIC DNA]</scope>
    <source>
        <strain evidence="6 7">Ter331</strain>
    </source>
</reference>
<sequence>MLPRTNWQSNIEPAFQPGCMLELRNLQRQIHPPCKEIRALPTNHRCCKKTIISKRMDVMDNLSSKTRRQAVANPWAKGLLAACGLGLAVLLGQNAAFSSETAKVVPPPASDEQPPATAHTETAVFAGGCFWGVQGVFQHVRGVTDVVSGYAGGSRDTARYDRVSDGDTGHAEAVQITYDPAQVTYGRLLQIFFSVAHDPTELNRQGPDSGTQYRSAVFPANDMQRNLAQAYVGQIDKSKVFGKTLATRIEAFNGFYPAESYHQNFLTRNPGYPYIVVNDLPKIDDLKRLFPALYRAQPALTKVASR</sequence>
<dbReference type="KEGG" id="cfu:CFU_1483"/>
<reference evidence="7" key="6">
    <citation type="submission" date="2011-05" db="EMBL/GenBank/DDBJ databases">
        <title>Complete sequence of Collimonas fungivorans Ter331.</title>
        <authorList>
            <person name="Leveau J.H."/>
        </authorList>
    </citation>
    <scope>NUCLEOTIDE SEQUENCE [LARGE SCALE GENOMIC DNA]</scope>
    <source>
        <strain evidence="7">Ter331</strain>
    </source>
</reference>
<proteinExistence type="inferred from homology"/>
<reference evidence="6 7" key="4">
    <citation type="journal article" date="2010" name="Environ. Microbiol.">
        <title>The bacterial genus Collimonas: mycophagy, weathering and other adaptive solutions to life in oligotrophic soil environments.</title>
        <authorList>
            <person name="Leveau J.H."/>
            <person name="Uroz S."/>
            <person name="de Boer W."/>
        </authorList>
    </citation>
    <scope>NUCLEOTIDE SEQUENCE [LARGE SCALE GENOMIC DNA]</scope>
    <source>
        <strain evidence="6 7">Ter331</strain>
    </source>
</reference>
<dbReference type="eggNOG" id="COG0225">
    <property type="taxonomic scope" value="Bacteria"/>
</dbReference>
<dbReference type="GO" id="GO:0008113">
    <property type="term" value="F:peptide-methionine (S)-S-oxide reductase activity"/>
    <property type="evidence" value="ECO:0007669"/>
    <property type="project" value="UniProtKB-UniRule"/>
</dbReference>
<protein>
    <recommendedName>
        <fullName evidence="4">Peptide methionine sulfoxide reductase MsrA</fullName>
        <shortName evidence="4">Protein-methionine-S-oxide reductase</shortName>
        <ecNumber evidence="4">1.8.4.11</ecNumber>
    </recommendedName>
    <alternativeName>
        <fullName evidence="4">Peptide-methionine (S)-S-oxide reductase</fullName>
        <shortName evidence="4">Peptide Met(O) reductase</shortName>
    </alternativeName>
</protein>
<comment type="catalytic activity">
    <reaction evidence="3 4">
        <text>[thioredoxin]-disulfide + L-methionine + H2O = L-methionine (S)-S-oxide + [thioredoxin]-dithiol</text>
        <dbReference type="Rhea" id="RHEA:19993"/>
        <dbReference type="Rhea" id="RHEA-COMP:10698"/>
        <dbReference type="Rhea" id="RHEA-COMP:10700"/>
        <dbReference type="ChEBI" id="CHEBI:15377"/>
        <dbReference type="ChEBI" id="CHEBI:29950"/>
        <dbReference type="ChEBI" id="CHEBI:50058"/>
        <dbReference type="ChEBI" id="CHEBI:57844"/>
        <dbReference type="ChEBI" id="CHEBI:58772"/>
        <dbReference type="EC" id="1.8.4.11"/>
    </reaction>
</comment>
<evidence type="ECO:0000259" key="5">
    <source>
        <dbReference type="Pfam" id="PF01625"/>
    </source>
</evidence>
<dbReference type="SUPFAM" id="SSF55068">
    <property type="entry name" value="Peptide methionine sulfoxide reductase"/>
    <property type="match status" value="1"/>
</dbReference>
<comment type="similarity">
    <text evidence="4">Belongs to the MsrA Met sulfoxide reductase family.</text>
</comment>
<dbReference type="AlphaFoldDB" id="G0ABA9"/>
<dbReference type="Proteomes" id="UP000008392">
    <property type="component" value="Chromosome"/>
</dbReference>
<dbReference type="EC" id="1.8.4.11" evidence="4"/>
<dbReference type="Gene3D" id="3.30.1060.10">
    <property type="entry name" value="Peptide methionine sulphoxide reductase MsrA"/>
    <property type="match status" value="1"/>
</dbReference>
<organism evidence="6 7">
    <name type="scientific">Collimonas fungivorans (strain Ter331)</name>
    <dbReference type="NCBI Taxonomy" id="1005048"/>
    <lineage>
        <taxon>Bacteria</taxon>
        <taxon>Pseudomonadati</taxon>
        <taxon>Pseudomonadota</taxon>
        <taxon>Betaproteobacteria</taxon>
        <taxon>Burkholderiales</taxon>
        <taxon>Oxalobacteraceae</taxon>
        <taxon>Collimonas</taxon>
    </lineage>
</organism>
<reference evidence="6 7" key="3">
    <citation type="journal article" date="2008" name="FEMS Microbiol. Ecol.">
        <title>Identification and characterization of genes underlying chitinolysis in Collimonas fungivorans Ter331.</title>
        <authorList>
            <person name="Fritsche K."/>
            <person name="de Boer W."/>
            <person name="Gerards S."/>
            <person name="van den Berg M."/>
            <person name="van Veen J.A."/>
            <person name="Leveau J.H."/>
        </authorList>
    </citation>
    <scope>NUCLEOTIDE SEQUENCE [LARGE SCALE GENOMIC DNA]</scope>
    <source>
        <strain evidence="6 7">Ter331</strain>
    </source>
</reference>
<dbReference type="EMBL" id="CP002745">
    <property type="protein sequence ID" value="AEK61315.1"/>
    <property type="molecule type" value="Genomic_DNA"/>
</dbReference>